<dbReference type="RefSeq" id="WP_110028138.1">
    <property type="nucleotide sequence ID" value="NZ_QGTS01000024.1"/>
</dbReference>
<dbReference type="Pfam" id="PF00669">
    <property type="entry name" value="Flagellin_N"/>
    <property type="match status" value="1"/>
</dbReference>
<reference evidence="8 9" key="1">
    <citation type="submission" date="2018-05" db="EMBL/GenBank/DDBJ databases">
        <title>Genomic Encyclopedia of Type Strains, Phase IV (KMG-IV): sequencing the most valuable type-strain genomes for metagenomic binning, comparative biology and taxonomic classification.</title>
        <authorList>
            <person name="Goeker M."/>
        </authorList>
    </citation>
    <scope>NUCLEOTIDE SEQUENCE [LARGE SCALE GENOMIC DNA]</scope>
    <source>
        <strain evidence="8 9">DSM 19579</strain>
    </source>
</reference>
<dbReference type="InterPro" id="IPR042187">
    <property type="entry name" value="Flagellin_C_sub2"/>
</dbReference>
<dbReference type="OrthoDB" id="9796789at2"/>
<keyword evidence="8" id="KW-0969">Cilium</keyword>
<keyword evidence="8" id="KW-0966">Cell projection</keyword>
<dbReference type="PANTHER" id="PTHR42792:SF2">
    <property type="entry name" value="FLAGELLIN"/>
    <property type="match status" value="1"/>
</dbReference>
<dbReference type="AlphaFoldDB" id="A0A317PNL4"/>
<accession>A0A317PNL4</accession>
<dbReference type="GO" id="GO:0009288">
    <property type="term" value="C:bacterial-type flagellum"/>
    <property type="evidence" value="ECO:0007669"/>
    <property type="project" value="UniProtKB-SubCell"/>
</dbReference>
<protein>
    <recommendedName>
        <fullName evidence="5">Flagellin</fullName>
    </recommendedName>
</protein>
<dbReference type="GO" id="GO:0005576">
    <property type="term" value="C:extracellular region"/>
    <property type="evidence" value="ECO:0007669"/>
    <property type="project" value="UniProtKB-SubCell"/>
</dbReference>
<name>A0A317PNL4_9ENTR</name>
<keyword evidence="3 5" id="KW-0964">Secreted</keyword>
<evidence type="ECO:0000256" key="2">
    <source>
        <dbReference type="ARBA" id="ARBA00005709"/>
    </source>
</evidence>
<comment type="similarity">
    <text evidence="2 5">Belongs to the bacterial flagellin family.</text>
</comment>
<evidence type="ECO:0000259" key="6">
    <source>
        <dbReference type="Pfam" id="PF00669"/>
    </source>
</evidence>
<keyword evidence="8" id="KW-0282">Flagellum</keyword>
<dbReference type="Gene3D" id="6.10.10.10">
    <property type="entry name" value="Flagellar export chaperone, C-terminal domain"/>
    <property type="match status" value="1"/>
</dbReference>
<sequence>MSMSIFTNASSMAAVNAMNKSNSMLSTSMERLGTGKRINSAADDAAGLQIATRLQGQVSGMAVAQRNISDATALLQTGEGAFDEMTNIMYRMKDLATQASNDTNSSADRTAIQAELNQLGMEMGNIMSNTSYAGDKLFAEGGKFDSELNFQIGASSGEVMKLDISDQLDGLRGALENLIPEDADTPAVDVSSAASAQALMDSLESAIDDVSAMRSTFGANINRLGHSAANLANMKDNTELGLGNIRDADFATEATNMTRNQMLAQTSMSMLRQSNSMSGMVMSLLG</sequence>
<evidence type="ECO:0000313" key="8">
    <source>
        <dbReference type="EMBL" id="PWW00812.1"/>
    </source>
</evidence>
<evidence type="ECO:0000256" key="1">
    <source>
        <dbReference type="ARBA" id="ARBA00002270"/>
    </source>
</evidence>
<feature type="domain" description="Flagellin N-terminal" evidence="6">
    <location>
        <begin position="5"/>
        <end position="140"/>
    </location>
</feature>
<evidence type="ECO:0000256" key="5">
    <source>
        <dbReference type="RuleBase" id="RU362073"/>
    </source>
</evidence>
<comment type="caution">
    <text evidence="8">The sequence shown here is derived from an EMBL/GenBank/DDBJ whole genome shotgun (WGS) entry which is preliminary data.</text>
</comment>
<dbReference type="PRINTS" id="PR00207">
    <property type="entry name" value="FLAGELLIN"/>
</dbReference>
<dbReference type="EMBL" id="QGTS01000024">
    <property type="protein sequence ID" value="PWW00812.1"/>
    <property type="molecule type" value="Genomic_DNA"/>
</dbReference>
<proteinExistence type="inferred from homology"/>
<dbReference type="Proteomes" id="UP000246744">
    <property type="component" value="Unassembled WGS sequence"/>
</dbReference>
<dbReference type="PANTHER" id="PTHR42792">
    <property type="entry name" value="FLAGELLIN"/>
    <property type="match status" value="1"/>
</dbReference>
<evidence type="ECO:0000259" key="7">
    <source>
        <dbReference type="Pfam" id="PF00700"/>
    </source>
</evidence>
<comment type="function">
    <text evidence="1 5">Flagellin is the subunit protein which polymerizes to form the filaments of bacterial flagella.</text>
</comment>
<evidence type="ECO:0000256" key="4">
    <source>
        <dbReference type="ARBA" id="ARBA00023143"/>
    </source>
</evidence>
<evidence type="ECO:0000313" key="9">
    <source>
        <dbReference type="Proteomes" id="UP000246744"/>
    </source>
</evidence>
<dbReference type="InterPro" id="IPR046358">
    <property type="entry name" value="Flagellin_C"/>
</dbReference>
<gene>
    <name evidence="8" type="ORF">DES37_12410</name>
</gene>
<organism evidence="8 9">
    <name type="scientific">Mangrovibacter plantisponsor</name>
    <dbReference type="NCBI Taxonomy" id="451513"/>
    <lineage>
        <taxon>Bacteria</taxon>
        <taxon>Pseudomonadati</taxon>
        <taxon>Pseudomonadota</taxon>
        <taxon>Gammaproteobacteria</taxon>
        <taxon>Enterobacterales</taxon>
        <taxon>Enterobacteriaceae</taxon>
        <taxon>Mangrovibacter</taxon>
    </lineage>
</organism>
<dbReference type="InterPro" id="IPR001029">
    <property type="entry name" value="Flagellin_N"/>
</dbReference>
<dbReference type="GO" id="GO:0005198">
    <property type="term" value="F:structural molecule activity"/>
    <property type="evidence" value="ECO:0007669"/>
    <property type="project" value="UniProtKB-UniRule"/>
</dbReference>
<keyword evidence="9" id="KW-1185">Reference proteome</keyword>
<feature type="domain" description="Flagellin C-terminal" evidence="7">
    <location>
        <begin position="200"/>
        <end position="285"/>
    </location>
</feature>
<keyword evidence="4 5" id="KW-0975">Bacterial flagellum</keyword>
<dbReference type="InterPro" id="IPR001492">
    <property type="entry name" value="Flagellin"/>
</dbReference>
<comment type="subcellular location">
    <subcellularLocation>
        <location evidence="5">Secreted</location>
    </subcellularLocation>
    <subcellularLocation>
        <location evidence="5">Bacterial flagellum</location>
    </subcellularLocation>
</comment>
<dbReference type="SUPFAM" id="SSF64518">
    <property type="entry name" value="Phase 1 flagellin"/>
    <property type="match status" value="1"/>
</dbReference>
<dbReference type="Pfam" id="PF00700">
    <property type="entry name" value="Flagellin_C"/>
    <property type="match status" value="1"/>
</dbReference>
<evidence type="ECO:0000256" key="3">
    <source>
        <dbReference type="ARBA" id="ARBA00022525"/>
    </source>
</evidence>
<dbReference type="Gene3D" id="1.20.1330.10">
    <property type="entry name" value="f41 fragment of flagellin, N-terminal domain"/>
    <property type="match status" value="1"/>
</dbReference>